<dbReference type="EMBL" id="FRBC01000001">
    <property type="protein sequence ID" value="SHK24842.1"/>
    <property type="molecule type" value="Genomic_DNA"/>
</dbReference>
<protein>
    <submittedName>
        <fullName evidence="1">Uncharacterized protein</fullName>
    </submittedName>
</protein>
<reference evidence="1 2" key="1">
    <citation type="submission" date="2016-11" db="EMBL/GenBank/DDBJ databases">
        <authorList>
            <person name="Jaros S."/>
            <person name="Januszkiewicz K."/>
            <person name="Wedrychowicz H."/>
        </authorList>
    </citation>
    <scope>NUCLEOTIDE SEQUENCE [LARGE SCALE GENOMIC DNA]</scope>
    <source>
        <strain evidence="1 2">HD4</strain>
    </source>
</reference>
<name>A0A1M6QX41_SELRU</name>
<evidence type="ECO:0000313" key="1">
    <source>
        <dbReference type="EMBL" id="SHK24842.1"/>
    </source>
</evidence>
<sequence>MAAKYANCPNCHARKLGPYEVSSSSMHTTRGTCPHCGKRYRIDYGQNKIKASKA</sequence>
<gene>
    <name evidence="1" type="ORF">SAMN05216582_10134</name>
</gene>
<proteinExistence type="predicted"/>
<dbReference type="AlphaFoldDB" id="A0A1M6QX41"/>
<dbReference type="Proteomes" id="UP000184263">
    <property type="component" value="Unassembled WGS sequence"/>
</dbReference>
<dbReference type="RefSeq" id="WP_178139431.1">
    <property type="nucleotide sequence ID" value="NZ_FRBC01000001.1"/>
</dbReference>
<evidence type="ECO:0000313" key="2">
    <source>
        <dbReference type="Proteomes" id="UP000184263"/>
    </source>
</evidence>
<organism evidence="1 2">
    <name type="scientific">Selenomonas ruminantium</name>
    <dbReference type="NCBI Taxonomy" id="971"/>
    <lineage>
        <taxon>Bacteria</taxon>
        <taxon>Bacillati</taxon>
        <taxon>Bacillota</taxon>
        <taxon>Negativicutes</taxon>
        <taxon>Selenomonadales</taxon>
        <taxon>Selenomonadaceae</taxon>
        <taxon>Selenomonas</taxon>
    </lineage>
</organism>
<accession>A0A1M6QX41</accession>